<gene>
    <name evidence="1" type="ORF">NM208_g7080</name>
</gene>
<keyword evidence="2" id="KW-1185">Reference proteome</keyword>
<dbReference type="Proteomes" id="UP001148629">
    <property type="component" value="Unassembled WGS sequence"/>
</dbReference>
<evidence type="ECO:0000313" key="1">
    <source>
        <dbReference type="EMBL" id="KAJ3535576.1"/>
    </source>
</evidence>
<sequence length="926" mass="104386">MRSPPSRGTEMTEQETLDRITANTSPSHGHYPAGSLTDSVRPLQGKSDHGQFQHSIIIDKSYKDLSNLPSPIKSPRSFRSSFLMPGREQGQQSQNRSTEGAEKLSSSASSPQLQPVDSQGQRHPRMPHKPSQKSDLGRVHQYFEGNTVFCLGGRWQNTRERPVNIATGFFVIIPCALFFGFEAPWLWKNISPAVPIIFAYLAYICFSSFIHASVSDPGILPRNLHRFPPVDENDDPLQLSPPTTDWALIKSAESATAAMEVPVKHCRTCNIWRPPRAHHCRLCDNCVETHDHHCVWLNNCVGKRNYRYFFTFVTSATILSAYLIGTSIAQILIYKSREGISFSKAIDHFRVPFALVFLGFISFLYPAALMGYHIFLMARGETTREYMNSHKFVKKERFRAFSQANMIKNFIVVLCRPRQPTYYRFKTHYQEGDQRLGIRKDRRLRSSSQGLEMHSVKPAAQSFQAGGAVACLILMWSCDYFGRLRSIQFGCALGILGGILQCAAQNLAMFQAGRWIMGMCVGLMATVTPMYLSEMSSPFARGWLVGHHAIFLVFGYMLSSWIGFAVFFSKNQEFGWRFPLALQVFPPLVLLLGSPWVPRSPRWLMSKGHREEAWSVLVRLRKSPNDPEDLVAKEEFYQIDKQLQLDAEKLAAYGGSPWKAVVQKKSYRKRMIIGFLTQWGAEFGGPLIINNYAVILYTSLGQTGYMPLLLSALWLTTAGLIYNPGGAWLHDKVNSRRKMYITGFIGIIITTSVYSAMISLYAGTDNKAGNAIGVLFMFLYLAFQGTFCNTTMYLYVSEIFPTEIRSIGIGFSLFGQFAATIILLQTAPIGFTEVGWKYFLLVICWSVLFVPAIYFFWPETARLSLEEIGKQFGDEVAVHITDATDEERAAVDQKLANRNIVENKGLESAREDAGSSSSREEAESKH</sequence>
<comment type="caution">
    <text evidence="1">The sequence shown here is derived from an EMBL/GenBank/DDBJ whole genome shotgun (WGS) entry which is preliminary data.</text>
</comment>
<organism evidence="1 2">
    <name type="scientific">Fusarium decemcellulare</name>
    <dbReference type="NCBI Taxonomy" id="57161"/>
    <lineage>
        <taxon>Eukaryota</taxon>
        <taxon>Fungi</taxon>
        <taxon>Dikarya</taxon>
        <taxon>Ascomycota</taxon>
        <taxon>Pezizomycotina</taxon>
        <taxon>Sordariomycetes</taxon>
        <taxon>Hypocreomycetidae</taxon>
        <taxon>Hypocreales</taxon>
        <taxon>Nectriaceae</taxon>
        <taxon>Fusarium</taxon>
        <taxon>Fusarium decemcellulare species complex</taxon>
    </lineage>
</organism>
<evidence type="ECO:0000313" key="2">
    <source>
        <dbReference type="Proteomes" id="UP001148629"/>
    </source>
</evidence>
<name>A0ACC1SAJ3_9HYPO</name>
<protein>
    <submittedName>
        <fullName evidence="1">Uncharacterized protein</fullName>
    </submittedName>
</protein>
<proteinExistence type="predicted"/>
<accession>A0ACC1SAJ3</accession>
<reference evidence="1" key="1">
    <citation type="submission" date="2022-08" db="EMBL/GenBank/DDBJ databases">
        <title>Genome Sequence of Fusarium decemcellulare.</title>
        <authorList>
            <person name="Buettner E."/>
        </authorList>
    </citation>
    <scope>NUCLEOTIDE SEQUENCE</scope>
    <source>
        <strain evidence="1">Babe19</strain>
    </source>
</reference>
<dbReference type="EMBL" id="JANRMS010000702">
    <property type="protein sequence ID" value="KAJ3535576.1"/>
    <property type="molecule type" value="Genomic_DNA"/>
</dbReference>